<organism evidence="1 2">
    <name type="scientific">Ensete ventricosum</name>
    <name type="common">Abyssinian banana</name>
    <name type="synonym">Musa ensete</name>
    <dbReference type="NCBI Taxonomy" id="4639"/>
    <lineage>
        <taxon>Eukaryota</taxon>
        <taxon>Viridiplantae</taxon>
        <taxon>Streptophyta</taxon>
        <taxon>Embryophyta</taxon>
        <taxon>Tracheophyta</taxon>
        <taxon>Spermatophyta</taxon>
        <taxon>Magnoliopsida</taxon>
        <taxon>Liliopsida</taxon>
        <taxon>Zingiberales</taxon>
        <taxon>Musaceae</taxon>
        <taxon>Ensete</taxon>
    </lineage>
</organism>
<sequence>MAVRPPSRGRDEHRGPPPLLSFSAADLFLVLVYRGSEDPSLSLSRSCTFPSRFDSIADSIEASRPRFPRLPPSPHLQGMSRTRKTGLAAQRCILCALDRIEILS</sequence>
<dbReference type="Proteomes" id="UP000287651">
    <property type="component" value="Unassembled WGS sequence"/>
</dbReference>
<accession>A0A426ZI87</accession>
<name>A0A426ZI87_ENSVE</name>
<proteinExistence type="predicted"/>
<protein>
    <submittedName>
        <fullName evidence="1">Uncharacterized protein</fullName>
    </submittedName>
</protein>
<dbReference type="AlphaFoldDB" id="A0A426ZI87"/>
<gene>
    <name evidence="1" type="ORF">B296_00021168</name>
</gene>
<dbReference type="EMBL" id="AMZH03006492">
    <property type="protein sequence ID" value="RRT63688.1"/>
    <property type="molecule type" value="Genomic_DNA"/>
</dbReference>
<reference evidence="1 2" key="1">
    <citation type="journal article" date="2014" name="Agronomy (Basel)">
        <title>A Draft Genome Sequence for Ensete ventricosum, the Drought-Tolerant Tree Against Hunger.</title>
        <authorList>
            <person name="Harrison J."/>
            <person name="Moore K.A."/>
            <person name="Paszkiewicz K."/>
            <person name="Jones T."/>
            <person name="Grant M."/>
            <person name="Ambacheew D."/>
            <person name="Muzemil S."/>
            <person name="Studholme D.J."/>
        </authorList>
    </citation>
    <scope>NUCLEOTIDE SEQUENCE [LARGE SCALE GENOMIC DNA]</scope>
</reference>
<comment type="caution">
    <text evidence="1">The sequence shown here is derived from an EMBL/GenBank/DDBJ whole genome shotgun (WGS) entry which is preliminary data.</text>
</comment>
<evidence type="ECO:0000313" key="1">
    <source>
        <dbReference type="EMBL" id="RRT63688.1"/>
    </source>
</evidence>
<evidence type="ECO:0000313" key="2">
    <source>
        <dbReference type="Proteomes" id="UP000287651"/>
    </source>
</evidence>